<comment type="caution">
    <text evidence="1">The sequence shown here is derived from an EMBL/GenBank/DDBJ whole genome shotgun (WGS) entry which is preliminary data.</text>
</comment>
<gene>
    <name evidence="1" type="ORF">E4K51_07495</name>
</gene>
<proteinExistence type="predicted"/>
<organism evidence="1 2">
    <name type="scientific">Escherichia coli</name>
    <dbReference type="NCBI Taxonomy" id="562"/>
    <lineage>
        <taxon>Bacteria</taxon>
        <taxon>Pseudomonadati</taxon>
        <taxon>Pseudomonadota</taxon>
        <taxon>Gammaproteobacteria</taxon>
        <taxon>Enterobacterales</taxon>
        <taxon>Enterobacteriaceae</taxon>
        <taxon>Escherichia</taxon>
    </lineage>
</organism>
<dbReference type="AlphaFoldDB" id="A0A1X9TP34"/>
<evidence type="ECO:0000313" key="2">
    <source>
        <dbReference type="Proteomes" id="UP000460351"/>
    </source>
</evidence>
<dbReference type="EMBL" id="SQQU01000008">
    <property type="protein sequence ID" value="MQS30024.1"/>
    <property type="molecule type" value="Genomic_DNA"/>
</dbReference>
<dbReference type="RefSeq" id="WP_057077933.1">
    <property type="nucleotide sequence ID" value="NZ_BNGA01000001.1"/>
</dbReference>
<dbReference type="Proteomes" id="UP000460351">
    <property type="component" value="Unassembled WGS sequence"/>
</dbReference>
<sequence>MTSSELLELIKKDVSDVKQQGSETIPVDNLLHYLSEIDVTEQPEANALTLEGIKHQNSTQLEIMKIENSFQIESFKAAISIGANACRTFLIMNGGAAIALLAFLGNIWNKNSSAEAASAIASALYLFCGGVVLAGLCSGLSYFSQCCFASSYLGTKKFYLWLGHTINAVACICGAGSIFIFAYGSYCAYQSMIAQLVK</sequence>
<evidence type="ECO:0000313" key="1">
    <source>
        <dbReference type="EMBL" id="MQS30024.1"/>
    </source>
</evidence>
<reference evidence="1 2" key="1">
    <citation type="journal article" date="2019" name="Microorganisms">
        <title>Characteristics of Carbapenem-Resistant and Colistin-Resistant Escherichia coli Co-Producing NDM-1 and MCR-1 from Pig Farms in China.</title>
        <authorList>
            <person name="Peng Z."/>
            <person name="Li X."/>
            <person name="Hu Z."/>
            <person name="Li Z."/>
            <person name="Lv Y."/>
            <person name="Lei M."/>
            <person name="Wu B."/>
            <person name="Chen H."/>
            <person name="Wang X."/>
        </authorList>
    </citation>
    <scope>NUCLEOTIDE SEQUENCE [LARGE SCALE GENOMIC DNA]</scope>
    <source>
        <strain evidence="1 2">RXD010</strain>
    </source>
</reference>
<name>A0A1X9TP34_ECOLX</name>
<accession>A0A1X9TP34</accession>
<protein>
    <submittedName>
        <fullName evidence="1">Uncharacterized protein</fullName>
    </submittedName>
</protein>